<sequence length="355" mass="40645">MATETPLKGFIPELDYEKEMNRWSHVFKFLSEPEPEVGHTPRNEVWRKNKSVLWHYPAKQKKYEIPLFFVYSLFNKPYILDIAPKVSVIEGLTNSGYEVYLLDWGSPGYEDKKIGLDTYIDKYLRTAVKRAIRHSEADEITLVGYCLGGTIASIYASIAEEPIKNLIVATVPIDFKPFVGPDKWAEGMRNGDMNIDHFIDVYGVVPPQVVDGMFRAIGAPIYFTNYTMLLSRAHDQRYVNKWRRMNRWTLDQVPFAGEAYRQLANNLFKENKLVKGELMIGNKKADLKNIKANLFVVSGSRDNLILEEQSKPIMDLVSSEDKTYFVVETGHVGLALSGLFAKIVDQWVSTRSNQL</sequence>
<dbReference type="InterPro" id="IPR029058">
    <property type="entry name" value="AB_hydrolase_fold"/>
</dbReference>
<dbReference type="GO" id="GO:0016746">
    <property type="term" value="F:acyltransferase activity"/>
    <property type="evidence" value="ECO:0007669"/>
    <property type="project" value="UniProtKB-KW"/>
</dbReference>
<evidence type="ECO:0000313" key="3">
    <source>
        <dbReference type="Proteomes" id="UP000838308"/>
    </source>
</evidence>
<dbReference type="PANTHER" id="PTHR36837">
    <property type="entry name" value="POLY(3-HYDROXYALKANOATE) POLYMERASE SUBUNIT PHAC"/>
    <property type="match status" value="1"/>
</dbReference>
<organism evidence="2 3">
    <name type="scientific">Neobacillus rhizosphaerae</name>
    <dbReference type="NCBI Taxonomy" id="2880965"/>
    <lineage>
        <taxon>Bacteria</taxon>
        <taxon>Bacillati</taxon>
        <taxon>Bacillota</taxon>
        <taxon>Bacilli</taxon>
        <taxon>Bacillales</taxon>
        <taxon>Bacillaceae</taxon>
        <taxon>Neobacillus</taxon>
    </lineage>
</organism>
<feature type="domain" description="AB hydrolase-1" evidence="1">
    <location>
        <begin position="88"/>
        <end position="332"/>
    </location>
</feature>
<comment type="caution">
    <text evidence="2">The sequence shown here is derived from an EMBL/GenBank/DDBJ whole genome shotgun (WGS) entry which is preliminary data.</text>
</comment>
<dbReference type="Gene3D" id="3.40.50.1820">
    <property type="entry name" value="alpha/beta hydrolase"/>
    <property type="match status" value="1"/>
</dbReference>
<accession>A0ABM9ELF5</accession>
<evidence type="ECO:0000313" key="2">
    <source>
        <dbReference type="EMBL" id="CAH2713424.1"/>
    </source>
</evidence>
<dbReference type="RefSeq" id="WP_248733775.1">
    <property type="nucleotide sequence ID" value="NZ_CALBWS010000002.1"/>
</dbReference>
<dbReference type="PANTHER" id="PTHR36837:SF2">
    <property type="entry name" value="POLY(3-HYDROXYALKANOATE) POLYMERASE SUBUNIT PHAC"/>
    <property type="match status" value="1"/>
</dbReference>
<dbReference type="EMBL" id="CALBWS010000002">
    <property type="protein sequence ID" value="CAH2713424.1"/>
    <property type="molecule type" value="Genomic_DNA"/>
</dbReference>
<dbReference type="Proteomes" id="UP000838308">
    <property type="component" value="Unassembled WGS sequence"/>
</dbReference>
<protein>
    <submittedName>
        <fullName evidence="2">Poly(3-hydroxyalkanoate) polymerase subunit PhaC</fullName>
        <ecNumber evidence="2">2.3.1.-</ecNumber>
    </submittedName>
</protein>
<dbReference type="InterPro" id="IPR000073">
    <property type="entry name" value="AB_hydrolase_1"/>
</dbReference>
<dbReference type="EC" id="2.3.1.-" evidence="2"/>
<keyword evidence="3" id="KW-1185">Reference proteome</keyword>
<gene>
    <name evidence="2" type="primary">phaC_1</name>
    <name evidence="2" type="ORF">BACCIP111895_00559</name>
</gene>
<keyword evidence="2" id="KW-0012">Acyltransferase</keyword>
<reference evidence="2" key="1">
    <citation type="submission" date="2022-04" db="EMBL/GenBank/DDBJ databases">
        <authorList>
            <person name="Criscuolo A."/>
        </authorList>
    </citation>
    <scope>NUCLEOTIDE SEQUENCE</scope>
    <source>
        <strain evidence="2">CIP111895</strain>
    </source>
</reference>
<keyword evidence="2" id="KW-0808">Transferase</keyword>
<dbReference type="InterPro" id="IPR051321">
    <property type="entry name" value="PHA/PHB_synthase"/>
</dbReference>
<name>A0ABM9ELF5_9BACI</name>
<proteinExistence type="predicted"/>
<dbReference type="SUPFAM" id="SSF53474">
    <property type="entry name" value="alpha/beta-Hydrolases"/>
    <property type="match status" value="1"/>
</dbReference>
<evidence type="ECO:0000259" key="1">
    <source>
        <dbReference type="Pfam" id="PF00561"/>
    </source>
</evidence>
<dbReference type="Pfam" id="PF00561">
    <property type="entry name" value="Abhydrolase_1"/>
    <property type="match status" value="1"/>
</dbReference>